<dbReference type="InterPro" id="IPR001128">
    <property type="entry name" value="Cyt_P450"/>
</dbReference>
<dbReference type="Gene3D" id="1.10.630.10">
    <property type="entry name" value="Cytochrome P450"/>
    <property type="match status" value="1"/>
</dbReference>
<dbReference type="InterPro" id="IPR013785">
    <property type="entry name" value="Aldolase_TIM"/>
</dbReference>
<dbReference type="InterPro" id="IPR001155">
    <property type="entry name" value="OxRdtase_FMN_N"/>
</dbReference>
<dbReference type="Pfam" id="PF00067">
    <property type="entry name" value="p450"/>
    <property type="match status" value="1"/>
</dbReference>
<protein>
    <submittedName>
        <fullName evidence="9">Cytochrome p450 3a9 protein</fullName>
    </submittedName>
</protein>
<dbReference type="CDD" id="cd04733">
    <property type="entry name" value="OYE_like_2_FMN"/>
    <property type="match status" value="1"/>
</dbReference>
<comment type="caution">
    <text evidence="9">The sequence shown here is derived from an EMBL/GenBank/DDBJ whole genome shotgun (WGS) entry which is preliminary data.</text>
</comment>
<dbReference type="GO" id="GO:0016705">
    <property type="term" value="F:oxidoreductase activity, acting on paired donors, with incorporation or reduction of molecular oxygen"/>
    <property type="evidence" value="ECO:0007669"/>
    <property type="project" value="InterPro"/>
</dbReference>
<feature type="binding site" description="axial binding residue" evidence="7">
    <location>
        <position position="405"/>
    </location>
    <ligand>
        <name>heme</name>
        <dbReference type="ChEBI" id="CHEBI:30413"/>
    </ligand>
    <ligandPart>
        <name>Fe</name>
        <dbReference type="ChEBI" id="CHEBI:18248"/>
    </ligandPart>
</feature>
<dbReference type="PROSITE" id="PS00086">
    <property type="entry name" value="CYTOCHROME_P450"/>
    <property type="match status" value="1"/>
</dbReference>
<dbReference type="GO" id="GO:0010181">
    <property type="term" value="F:FMN binding"/>
    <property type="evidence" value="ECO:0007669"/>
    <property type="project" value="InterPro"/>
</dbReference>
<sequence length="976" mass="108046">MHLRYGFATGKVWKTVEKAHAKYGPIVRLGPRQIWIADKTAMQQILSAIDLPKVTMYAEISRDRSSPGLFGEIRPEPHKRLKRFLSPAFTVSAVDKLETFFSRSISDLICKYEGVLSNKEADPQGPVIDLMDDLHNVALDIMGECSFGNGFGQTNPTKVVEQGADEKIWKMIPVSIFNGMRKRYQNVYVKRFLRRFGFELQFDWPKEMVTAIDTVVQKRKNKPETGRPDVLQHFIDEGARPDTGVRMNTKDIVDQMSELLLAGSETTSGTIACLFLELVQNPDVKAKLLQSLPVLGPDDPIIDGKTVRTDATFAYLDACIKENLRMHPIASEMGRRTGRQWVDLMGYALPPGTVVSASYRDLHRNPDCWPEPDRFWPERWLEARDGAPEPDMKAYYPFSAGAHSCIGINFSWAEMRMVAANLFSRYDFDDVPAQSIDYRQYITMQFKDGSWKTLALCGARRIAGPELGRLALIGRNRRATTGWANGIARLSVAGYRGSTCAARVQVQYLSPDVSSSHIPSPLRKPTLTPAAALNLAPPRPTMGSASPAGAEALSEPLSFPASGRVAPNRFLKGAMSERLASWSAAPERRGIPSPELVNLYRTWAEGQVGVLITGNVMVDPAHVEALGNTAVPLGSPTEGERFEAFQKLAAAGKSGGSLMLAQISHPGRQCDERIQSHPVSASDVQLQGKVMGITFAKPRPALPAEIEGIVQKFAYTAEYLERAGFDGIEVHAAHGYLVAQFLSLTTNNRADQYGGSLENRARLLTEIIQEIRQRTSKTFIVGVKLNSVEFQESGLQPAEARELCRLLESLSVDFIELSGGTYESVGFIHKKESTRKREAYFIEFAEQIVPAITNTRVYITGGFRSVSAMASALNTVDGVGIGRPLCHEPHLCRNILSGKIAGAADIKLDQNNVQLTNAAALMQMWRQGKGQESWDLTDEQHVRSLMQALAIYRKTFEADDFMDGEHDFRAAIMSKL</sequence>
<dbReference type="GO" id="GO:0004497">
    <property type="term" value="F:monooxygenase activity"/>
    <property type="evidence" value="ECO:0007669"/>
    <property type="project" value="InterPro"/>
</dbReference>
<evidence type="ECO:0000256" key="7">
    <source>
        <dbReference type="PIRSR" id="PIRSR602401-1"/>
    </source>
</evidence>
<dbReference type="SUPFAM" id="SSF48264">
    <property type="entry name" value="Cytochrome P450"/>
    <property type="match status" value="1"/>
</dbReference>
<accession>A0A8H4J6G6</accession>
<organism evidence="9 10">
    <name type="scientific">Botryosphaeria dothidea</name>
    <dbReference type="NCBI Taxonomy" id="55169"/>
    <lineage>
        <taxon>Eukaryota</taxon>
        <taxon>Fungi</taxon>
        <taxon>Dikarya</taxon>
        <taxon>Ascomycota</taxon>
        <taxon>Pezizomycotina</taxon>
        <taxon>Dothideomycetes</taxon>
        <taxon>Dothideomycetes incertae sedis</taxon>
        <taxon>Botryosphaeriales</taxon>
        <taxon>Botryosphaeriaceae</taxon>
        <taxon>Botryosphaeria</taxon>
    </lineage>
</organism>
<dbReference type="PANTHER" id="PTHR43656:SF5">
    <property type="entry name" value="NADH:FLAVIN OXIDOREDUCTASE_NADH OXIDASE N-TERMINAL DOMAIN-CONTAINING PROTEIN"/>
    <property type="match status" value="1"/>
</dbReference>
<dbReference type="PRINTS" id="PR00385">
    <property type="entry name" value="P450"/>
</dbReference>
<dbReference type="Proteomes" id="UP000572817">
    <property type="component" value="Unassembled WGS sequence"/>
</dbReference>
<dbReference type="GO" id="GO:0005506">
    <property type="term" value="F:iron ion binding"/>
    <property type="evidence" value="ECO:0007669"/>
    <property type="project" value="InterPro"/>
</dbReference>
<keyword evidence="7" id="KW-0349">Heme</keyword>
<dbReference type="Pfam" id="PF00724">
    <property type="entry name" value="Oxidored_FMN"/>
    <property type="match status" value="1"/>
</dbReference>
<dbReference type="Gene3D" id="3.20.20.70">
    <property type="entry name" value="Aldolase class I"/>
    <property type="match status" value="1"/>
</dbReference>
<feature type="domain" description="NADH:flavin oxidoreductase/NADH oxidase N-terminal" evidence="8">
    <location>
        <begin position="591"/>
        <end position="897"/>
    </location>
</feature>
<keyword evidence="10" id="KW-1185">Reference proteome</keyword>
<comment type="similarity">
    <text evidence="1">Belongs to the NADH:flavin oxidoreductase/NADH oxidase family.</text>
</comment>
<dbReference type="OrthoDB" id="655030at2759"/>
<evidence type="ECO:0000256" key="3">
    <source>
        <dbReference type="ARBA" id="ARBA00022643"/>
    </source>
</evidence>
<dbReference type="InterPro" id="IPR017972">
    <property type="entry name" value="Cyt_P450_CS"/>
</dbReference>
<name>A0A8H4J6G6_9PEZI</name>
<dbReference type="PANTHER" id="PTHR43656">
    <property type="entry name" value="BINDING OXIDOREDUCTASE, PUTATIVE (AFU_ORTHOLOGUE AFUA_2G08260)-RELATED"/>
    <property type="match status" value="1"/>
</dbReference>
<dbReference type="GO" id="GO:0020037">
    <property type="term" value="F:heme binding"/>
    <property type="evidence" value="ECO:0007669"/>
    <property type="project" value="InterPro"/>
</dbReference>
<dbReference type="InterPro" id="IPR036396">
    <property type="entry name" value="Cyt_P450_sf"/>
</dbReference>
<proteinExistence type="inferred from homology"/>
<evidence type="ECO:0000256" key="6">
    <source>
        <dbReference type="ARBA" id="ARBA00023004"/>
    </source>
</evidence>
<keyword evidence="5" id="KW-0560">Oxidoreductase</keyword>
<evidence type="ECO:0000313" key="10">
    <source>
        <dbReference type="Proteomes" id="UP000572817"/>
    </source>
</evidence>
<dbReference type="EMBL" id="WWBZ02000008">
    <property type="protein sequence ID" value="KAF4311778.1"/>
    <property type="molecule type" value="Genomic_DNA"/>
</dbReference>
<keyword evidence="4 7" id="KW-0479">Metal-binding</keyword>
<keyword evidence="6 7" id="KW-0408">Iron</keyword>
<evidence type="ECO:0000256" key="5">
    <source>
        <dbReference type="ARBA" id="ARBA00023002"/>
    </source>
</evidence>
<evidence type="ECO:0000256" key="1">
    <source>
        <dbReference type="ARBA" id="ARBA00005979"/>
    </source>
</evidence>
<evidence type="ECO:0000256" key="4">
    <source>
        <dbReference type="ARBA" id="ARBA00022723"/>
    </source>
</evidence>
<gene>
    <name evidence="9" type="ORF">GTA08_BOTSDO12566</name>
</gene>
<dbReference type="PRINTS" id="PR00463">
    <property type="entry name" value="EP450I"/>
</dbReference>
<reference evidence="9" key="1">
    <citation type="submission" date="2020-04" db="EMBL/GenBank/DDBJ databases">
        <title>Genome Assembly and Annotation of Botryosphaeria dothidea sdau 11-99, a Latent Pathogen of Apple Fruit Ring Rot in China.</title>
        <authorList>
            <person name="Yu C."/>
            <person name="Diao Y."/>
            <person name="Lu Q."/>
            <person name="Zhao J."/>
            <person name="Cui S."/>
            <person name="Peng C."/>
            <person name="He B."/>
            <person name="Liu H."/>
        </authorList>
    </citation>
    <scope>NUCLEOTIDE SEQUENCE [LARGE SCALE GENOMIC DNA]</scope>
    <source>
        <strain evidence="9">Sdau11-99</strain>
    </source>
</reference>
<dbReference type="InterPro" id="IPR051799">
    <property type="entry name" value="NADH_flavin_oxidoreductase"/>
</dbReference>
<evidence type="ECO:0000256" key="2">
    <source>
        <dbReference type="ARBA" id="ARBA00022630"/>
    </source>
</evidence>
<keyword evidence="2" id="KW-0285">Flavoprotein</keyword>
<keyword evidence="3" id="KW-0288">FMN</keyword>
<comment type="cofactor">
    <cofactor evidence="7">
        <name>heme</name>
        <dbReference type="ChEBI" id="CHEBI:30413"/>
    </cofactor>
</comment>
<dbReference type="SUPFAM" id="SSF51395">
    <property type="entry name" value="FMN-linked oxidoreductases"/>
    <property type="match status" value="1"/>
</dbReference>
<dbReference type="InterPro" id="IPR002401">
    <property type="entry name" value="Cyt_P450_E_grp-I"/>
</dbReference>
<evidence type="ECO:0000259" key="8">
    <source>
        <dbReference type="Pfam" id="PF00724"/>
    </source>
</evidence>
<evidence type="ECO:0000313" key="9">
    <source>
        <dbReference type="EMBL" id="KAF4311778.1"/>
    </source>
</evidence>
<dbReference type="AlphaFoldDB" id="A0A8H4J6G6"/>